<keyword evidence="5" id="KW-0406">Ion transport</keyword>
<evidence type="ECO:0000256" key="1">
    <source>
        <dbReference type="ARBA" id="ARBA00011028"/>
    </source>
</evidence>
<dbReference type="Proteomes" id="UP000637906">
    <property type="component" value="Unassembled WGS sequence"/>
</dbReference>
<keyword evidence="4 7" id="KW-0732">Signal</keyword>
<keyword evidence="6" id="KW-0175">Coiled coil</keyword>
<proteinExistence type="inferred from homology"/>
<evidence type="ECO:0000256" key="3">
    <source>
        <dbReference type="ARBA" id="ARBA00022448"/>
    </source>
</evidence>
<gene>
    <name evidence="8" type="ORF">sL5_04760</name>
</gene>
<reference evidence="8 9" key="1">
    <citation type="journal article" date="2021" name="Microb. Ecol.">
        <title>Candidatus Mesenet longicola: Novel Endosymbionts of Brontispa longissima that Induce Cytoplasmic Incompatibility.</title>
        <authorList>
            <person name="Takano S."/>
            <person name="Gotoh Y."/>
            <person name="Hayashi T."/>
        </authorList>
    </citation>
    <scope>NUCLEOTIDE SEQUENCE [LARGE SCALE GENOMIC DNA]</scope>
    <source>
        <strain evidence="8">L5</strain>
    </source>
</reference>
<dbReference type="AlphaFoldDB" id="A0A8J3HSK4"/>
<dbReference type="Pfam" id="PF01297">
    <property type="entry name" value="ZnuA"/>
    <property type="match status" value="1"/>
</dbReference>
<dbReference type="EMBL" id="BNGU01000015">
    <property type="protein sequence ID" value="GHM59483.1"/>
    <property type="molecule type" value="Genomic_DNA"/>
</dbReference>
<dbReference type="PANTHER" id="PTHR42953:SF3">
    <property type="entry name" value="HIGH-AFFINITY ZINC UPTAKE SYSTEM PROTEIN ZNUA"/>
    <property type="match status" value="1"/>
</dbReference>
<evidence type="ECO:0000313" key="8">
    <source>
        <dbReference type="EMBL" id="GHM59483.1"/>
    </source>
</evidence>
<dbReference type="InterPro" id="IPR050492">
    <property type="entry name" value="Bact_metal-bind_prot9"/>
</dbReference>
<dbReference type="GO" id="GO:0046872">
    <property type="term" value="F:metal ion binding"/>
    <property type="evidence" value="ECO:0007669"/>
    <property type="project" value="InterPro"/>
</dbReference>
<evidence type="ECO:0000256" key="7">
    <source>
        <dbReference type="SAM" id="SignalP"/>
    </source>
</evidence>
<keyword evidence="3" id="KW-0813">Transport</keyword>
<keyword evidence="5" id="KW-0862">Zinc</keyword>
<evidence type="ECO:0000313" key="9">
    <source>
        <dbReference type="Proteomes" id="UP000637906"/>
    </source>
</evidence>
<evidence type="ECO:0000256" key="5">
    <source>
        <dbReference type="ARBA" id="ARBA00022906"/>
    </source>
</evidence>
<dbReference type="Gene3D" id="3.40.50.1980">
    <property type="entry name" value="Nitrogenase molybdenum iron protein domain"/>
    <property type="match status" value="2"/>
</dbReference>
<accession>A0A8J3HSK4</accession>
<feature type="chain" id="PRO_5035236262" description="High-affinity zinc uptake system protein ZnuA" evidence="7">
    <location>
        <begin position="18"/>
        <end position="283"/>
    </location>
</feature>
<comment type="caution">
    <text evidence="8">The sequence shown here is derived from an EMBL/GenBank/DDBJ whole genome shotgun (WGS) entry which is preliminary data.</text>
</comment>
<sequence length="283" mass="32286">MKHVFLFLLLVLIQSNANSHPPKIIATIKPIHSLVASVTYGVLEPELLIDDVVSIHDYMLKPSNANKLEHSDVIFYVSDQLETFIKNIRRKTLVALSQKVDLLPLRSTCRHTKNVKDFHVWLSPENAKIMVNHISLVLGELDKANSWIYRKNAEETIERIERNAQEIKRELSSLKDQLYIVVHDAYQYFEKYFNLSAPSGILPLGDEASIKISTINKIKRITKENNIKCIFSEPQEQYVRSSTFTNGIEIKILDPIGNNITPGKEAYFAIMSSIAKGFKACFN</sequence>
<evidence type="ECO:0000256" key="2">
    <source>
        <dbReference type="ARBA" id="ARBA00015915"/>
    </source>
</evidence>
<dbReference type="InterPro" id="IPR006127">
    <property type="entry name" value="ZnuA-like"/>
</dbReference>
<dbReference type="PANTHER" id="PTHR42953">
    <property type="entry name" value="HIGH-AFFINITY ZINC UPTAKE SYSTEM PROTEIN ZNUA-RELATED"/>
    <property type="match status" value="1"/>
</dbReference>
<name>A0A8J3HSK4_9RICK</name>
<feature type="signal peptide" evidence="7">
    <location>
        <begin position="1"/>
        <end position="17"/>
    </location>
</feature>
<dbReference type="GO" id="GO:0006829">
    <property type="term" value="P:zinc ion transport"/>
    <property type="evidence" value="ECO:0007669"/>
    <property type="project" value="UniProtKB-KW"/>
</dbReference>
<organism evidence="8 9">
    <name type="scientific">Candidatus Mesenet longicola</name>
    <dbReference type="NCBI Taxonomy" id="1892558"/>
    <lineage>
        <taxon>Bacteria</taxon>
        <taxon>Pseudomonadati</taxon>
        <taxon>Pseudomonadota</taxon>
        <taxon>Alphaproteobacteria</taxon>
        <taxon>Rickettsiales</taxon>
        <taxon>Anaplasmataceae</taxon>
        <taxon>Candidatus Mesenet</taxon>
    </lineage>
</organism>
<feature type="coiled-coil region" evidence="6">
    <location>
        <begin position="150"/>
        <end position="177"/>
    </location>
</feature>
<keyword evidence="5" id="KW-0864">Zinc transport</keyword>
<comment type="similarity">
    <text evidence="1">Belongs to the bacterial solute-binding protein 9 family.</text>
</comment>
<keyword evidence="9" id="KW-1185">Reference proteome</keyword>
<evidence type="ECO:0000256" key="6">
    <source>
        <dbReference type="SAM" id="Coils"/>
    </source>
</evidence>
<protein>
    <recommendedName>
        <fullName evidence="2">High-affinity zinc uptake system protein ZnuA</fullName>
    </recommendedName>
</protein>
<dbReference type="SUPFAM" id="SSF53807">
    <property type="entry name" value="Helical backbone' metal receptor"/>
    <property type="match status" value="1"/>
</dbReference>
<evidence type="ECO:0000256" key="4">
    <source>
        <dbReference type="ARBA" id="ARBA00022729"/>
    </source>
</evidence>